<comment type="caution">
    <text evidence="2">The sequence shown here is derived from an EMBL/GenBank/DDBJ whole genome shotgun (WGS) entry which is preliminary data.</text>
</comment>
<feature type="compositionally biased region" description="Polar residues" evidence="1">
    <location>
        <begin position="200"/>
        <end position="215"/>
    </location>
</feature>
<feature type="compositionally biased region" description="Basic and acidic residues" evidence="1">
    <location>
        <begin position="190"/>
        <end position="199"/>
    </location>
</feature>
<evidence type="ECO:0000313" key="3">
    <source>
        <dbReference type="EMBL" id="CAL4802170.1"/>
    </source>
</evidence>
<dbReference type="EMBL" id="CAMXCT020006503">
    <property type="protein sequence ID" value="CAL1168233.1"/>
    <property type="molecule type" value="Genomic_DNA"/>
</dbReference>
<feature type="compositionally biased region" description="Low complexity" evidence="1">
    <location>
        <begin position="92"/>
        <end position="102"/>
    </location>
</feature>
<keyword evidence="4" id="KW-1185">Reference proteome</keyword>
<reference evidence="2" key="1">
    <citation type="submission" date="2022-10" db="EMBL/GenBank/DDBJ databases">
        <authorList>
            <person name="Chen Y."/>
            <person name="Dougan E. K."/>
            <person name="Chan C."/>
            <person name="Rhodes N."/>
            <person name="Thang M."/>
        </authorList>
    </citation>
    <scope>NUCLEOTIDE SEQUENCE</scope>
</reference>
<dbReference type="OrthoDB" id="10649244at2759"/>
<accession>A0A9P1DRJ1</accession>
<sequence>MSPEPYMCDPVFEALGINHARAQLGLPQLAPFAAGPPPAWSPPWWPGMNGMLGVPNRLPGGADPWPSAAWTTPELPKSLGSQGSTEVEAGDSDPSSASSPLTATRKVRVELNLAERTSPPEFRVDACGPPGPFFTPTKTRTSFRADAPVFVPREQDGFETPVKEEATANDEVRYVRSRMLRVRQYLEDTKGSNRDEGETSGKSLQWKTAKRSQVTAEHLRGAGAGRPQGTPLAPSTQEQRTAAYYPGLQPKVPLTVGPQPVGRVL</sequence>
<proteinExistence type="predicted"/>
<evidence type="ECO:0000313" key="2">
    <source>
        <dbReference type="EMBL" id="CAI4014858.1"/>
    </source>
</evidence>
<protein>
    <submittedName>
        <fullName evidence="2">Uncharacterized protein</fullName>
    </submittedName>
</protein>
<evidence type="ECO:0000256" key="1">
    <source>
        <dbReference type="SAM" id="MobiDB-lite"/>
    </source>
</evidence>
<dbReference type="EMBL" id="CAMXCT010006503">
    <property type="protein sequence ID" value="CAI4014858.1"/>
    <property type="molecule type" value="Genomic_DNA"/>
</dbReference>
<dbReference type="AlphaFoldDB" id="A0A9P1DRJ1"/>
<organism evidence="2">
    <name type="scientific">Cladocopium goreaui</name>
    <dbReference type="NCBI Taxonomy" id="2562237"/>
    <lineage>
        <taxon>Eukaryota</taxon>
        <taxon>Sar</taxon>
        <taxon>Alveolata</taxon>
        <taxon>Dinophyceae</taxon>
        <taxon>Suessiales</taxon>
        <taxon>Symbiodiniaceae</taxon>
        <taxon>Cladocopium</taxon>
    </lineage>
</organism>
<dbReference type="Proteomes" id="UP001152797">
    <property type="component" value="Unassembled WGS sequence"/>
</dbReference>
<evidence type="ECO:0000313" key="4">
    <source>
        <dbReference type="Proteomes" id="UP001152797"/>
    </source>
</evidence>
<feature type="region of interest" description="Disordered" evidence="1">
    <location>
        <begin position="120"/>
        <end position="139"/>
    </location>
</feature>
<dbReference type="EMBL" id="CAMXCT030006503">
    <property type="protein sequence ID" value="CAL4802170.1"/>
    <property type="molecule type" value="Genomic_DNA"/>
</dbReference>
<reference evidence="3 4" key="2">
    <citation type="submission" date="2024-05" db="EMBL/GenBank/DDBJ databases">
        <authorList>
            <person name="Chen Y."/>
            <person name="Shah S."/>
            <person name="Dougan E. K."/>
            <person name="Thang M."/>
            <person name="Chan C."/>
        </authorList>
    </citation>
    <scope>NUCLEOTIDE SEQUENCE [LARGE SCALE GENOMIC DNA]</scope>
</reference>
<feature type="region of interest" description="Disordered" evidence="1">
    <location>
        <begin position="190"/>
        <end position="265"/>
    </location>
</feature>
<feature type="region of interest" description="Disordered" evidence="1">
    <location>
        <begin position="63"/>
        <end position="102"/>
    </location>
</feature>
<name>A0A9P1DRJ1_9DINO</name>
<gene>
    <name evidence="2" type="ORF">C1SCF055_LOCUS39725</name>
</gene>